<gene>
    <name evidence="5" type="ORF">HNAJ_LOCUS524</name>
</gene>
<keyword evidence="1 2" id="KW-0728">SH3 domain</keyword>
<evidence type="ECO:0000256" key="3">
    <source>
        <dbReference type="SAM" id="MobiDB-lite"/>
    </source>
</evidence>
<dbReference type="PRINTS" id="PR00452">
    <property type="entry name" value="SH3DOMAIN"/>
</dbReference>
<dbReference type="Gene3D" id="2.30.30.40">
    <property type="entry name" value="SH3 Domains"/>
    <property type="match status" value="1"/>
</dbReference>
<feature type="compositionally biased region" description="Polar residues" evidence="3">
    <location>
        <begin position="240"/>
        <end position="259"/>
    </location>
</feature>
<evidence type="ECO:0000313" key="7">
    <source>
        <dbReference type="WBParaSite" id="HNAJ_0000052301-mRNA-1"/>
    </source>
</evidence>
<evidence type="ECO:0000313" key="6">
    <source>
        <dbReference type="Proteomes" id="UP000278807"/>
    </source>
</evidence>
<feature type="compositionally biased region" description="Polar residues" evidence="3">
    <location>
        <begin position="276"/>
        <end position="309"/>
    </location>
</feature>
<evidence type="ECO:0000256" key="1">
    <source>
        <dbReference type="ARBA" id="ARBA00022443"/>
    </source>
</evidence>
<dbReference type="OrthoDB" id="6274208at2759"/>
<dbReference type="Proteomes" id="UP000278807">
    <property type="component" value="Unassembled WGS sequence"/>
</dbReference>
<feature type="domain" description="SH3" evidence="4">
    <location>
        <begin position="373"/>
        <end position="451"/>
    </location>
</feature>
<evidence type="ECO:0000259" key="4">
    <source>
        <dbReference type="PROSITE" id="PS50002"/>
    </source>
</evidence>
<feature type="compositionally biased region" description="Basic and acidic residues" evidence="3">
    <location>
        <begin position="174"/>
        <end position="185"/>
    </location>
</feature>
<reference evidence="7" key="1">
    <citation type="submission" date="2017-02" db="UniProtKB">
        <authorList>
            <consortium name="WormBaseParasite"/>
        </authorList>
    </citation>
    <scope>IDENTIFICATION</scope>
</reference>
<proteinExistence type="predicted"/>
<dbReference type="SMART" id="SM00326">
    <property type="entry name" value="SH3"/>
    <property type="match status" value="1"/>
</dbReference>
<dbReference type="InterPro" id="IPR001452">
    <property type="entry name" value="SH3_domain"/>
</dbReference>
<evidence type="ECO:0000256" key="2">
    <source>
        <dbReference type="PROSITE-ProRule" id="PRU00192"/>
    </source>
</evidence>
<dbReference type="STRING" id="102285.A0A0R3T0Z8"/>
<feature type="compositionally biased region" description="Polar residues" evidence="3">
    <location>
        <begin position="319"/>
        <end position="336"/>
    </location>
</feature>
<dbReference type="InterPro" id="IPR036028">
    <property type="entry name" value="SH3-like_dom_sf"/>
</dbReference>
<feature type="region of interest" description="Disordered" evidence="3">
    <location>
        <begin position="124"/>
        <end position="202"/>
    </location>
</feature>
<dbReference type="WBParaSite" id="HNAJ_0000052301-mRNA-1">
    <property type="protein sequence ID" value="HNAJ_0000052301-mRNA-1"/>
    <property type="gene ID" value="HNAJ_0000052301"/>
</dbReference>
<dbReference type="AlphaFoldDB" id="A0A0R3T0Z8"/>
<feature type="compositionally biased region" description="Basic and acidic residues" evidence="3">
    <location>
        <begin position="345"/>
        <end position="359"/>
    </location>
</feature>
<sequence length="493" mass="53963">MKATSKSVLIQPRLWTPFSSIQSISILQDSDALIERLRTGNEPPGDVPFVQLDVPDPPPCSTQLPGHANGENGYSEKSSRRRRSSSIAENGDNGMHYASIQVSPAVGRVSSPFTGADPIIEPTECHKLTATPTTTCPSLSKPGRRFSVSLGSKEGSTGNGHNFLWKVFTRRSKSREGERRSESLTHGRPLITQSPHESPKKIEMANGDKEITEAPISSNLQDVDTRSNLSVPTLVPLNTPLINSSGSTQEKAQVTELTRSLSSPSSSSNDFYGTKTKPTNNPTVSQPKSTSPERYSIGTTKSSSQNGSHYQRGAIVGTTPGSNITQPKSPRTTSPRRNAYHQPKRQHENNHHQPNKRNVDNKMAHRSSMSDLIAVGTCRALYDFESAQYGETFVSFKSGDELRLISSNTKWHGSPDTDGWIYAETIPPVNDPNALARRGFIPASFVEITLYPEPQPLTLPRKRDFDDGSNFRGSHSNLRSDKSFLALGQATEL</sequence>
<dbReference type="SUPFAM" id="SSF50044">
    <property type="entry name" value="SH3-domain"/>
    <property type="match status" value="1"/>
</dbReference>
<accession>A0A0R3T0Z8</accession>
<dbReference type="PROSITE" id="PS50002">
    <property type="entry name" value="SH3"/>
    <property type="match status" value="1"/>
</dbReference>
<reference evidence="5 6" key="2">
    <citation type="submission" date="2018-11" db="EMBL/GenBank/DDBJ databases">
        <authorList>
            <consortium name="Pathogen Informatics"/>
        </authorList>
    </citation>
    <scope>NUCLEOTIDE SEQUENCE [LARGE SCALE GENOMIC DNA]</scope>
</reference>
<organism evidence="7">
    <name type="scientific">Rodentolepis nana</name>
    <name type="common">Dwarf tapeworm</name>
    <name type="synonym">Hymenolepis nana</name>
    <dbReference type="NCBI Taxonomy" id="102285"/>
    <lineage>
        <taxon>Eukaryota</taxon>
        <taxon>Metazoa</taxon>
        <taxon>Spiralia</taxon>
        <taxon>Lophotrochozoa</taxon>
        <taxon>Platyhelminthes</taxon>
        <taxon>Cestoda</taxon>
        <taxon>Eucestoda</taxon>
        <taxon>Cyclophyllidea</taxon>
        <taxon>Hymenolepididae</taxon>
        <taxon>Rodentolepis</taxon>
    </lineage>
</organism>
<feature type="region of interest" description="Disordered" evidence="3">
    <location>
        <begin position="52"/>
        <end position="95"/>
    </location>
</feature>
<dbReference type="EMBL" id="UZAE01000150">
    <property type="protein sequence ID" value="VDN96383.1"/>
    <property type="molecule type" value="Genomic_DNA"/>
</dbReference>
<feature type="region of interest" description="Disordered" evidence="3">
    <location>
        <begin position="238"/>
        <end position="359"/>
    </location>
</feature>
<evidence type="ECO:0000313" key="5">
    <source>
        <dbReference type="EMBL" id="VDN96383.1"/>
    </source>
</evidence>
<protein>
    <submittedName>
        <fullName evidence="7">SH3 domain-containing protein</fullName>
    </submittedName>
</protein>
<keyword evidence="6" id="KW-1185">Reference proteome</keyword>
<name>A0A0R3T0Z8_RODNA</name>